<dbReference type="Proteomes" id="UP000488299">
    <property type="component" value="Unassembled WGS sequence"/>
</dbReference>
<accession>A0A7J5U0K8</accession>
<dbReference type="AlphaFoldDB" id="A0A7J5U0K8"/>
<protein>
    <submittedName>
        <fullName evidence="1">Uncharacterized protein</fullName>
    </submittedName>
</protein>
<evidence type="ECO:0000313" key="2">
    <source>
        <dbReference type="Proteomes" id="UP000488299"/>
    </source>
</evidence>
<reference evidence="1 2" key="1">
    <citation type="submission" date="2019-10" db="EMBL/GenBank/DDBJ databases">
        <title>Rudanella paleaurantiibacter sp. nov., isolated from sludge.</title>
        <authorList>
            <person name="Xu S.Q."/>
        </authorList>
    </citation>
    <scope>NUCLEOTIDE SEQUENCE [LARGE SCALE GENOMIC DNA]</scope>
    <source>
        <strain evidence="1 2">HX-22-17</strain>
    </source>
</reference>
<name>A0A7J5U0K8_9BACT</name>
<dbReference type="EMBL" id="WELI01000003">
    <property type="protein sequence ID" value="KAB7731286.1"/>
    <property type="molecule type" value="Genomic_DNA"/>
</dbReference>
<keyword evidence="2" id="KW-1185">Reference proteome</keyword>
<dbReference type="RefSeq" id="WP_152124263.1">
    <property type="nucleotide sequence ID" value="NZ_WELI01000003.1"/>
</dbReference>
<organism evidence="1 2">
    <name type="scientific">Rudanella paleaurantiibacter</name>
    <dbReference type="NCBI Taxonomy" id="2614655"/>
    <lineage>
        <taxon>Bacteria</taxon>
        <taxon>Pseudomonadati</taxon>
        <taxon>Bacteroidota</taxon>
        <taxon>Cytophagia</taxon>
        <taxon>Cytophagales</taxon>
        <taxon>Cytophagaceae</taxon>
        <taxon>Rudanella</taxon>
    </lineage>
</organism>
<proteinExistence type="predicted"/>
<evidence type="ECO:0000313" key="1">
    <source>
        <dbReference type="EMBL" id="KAB7731286.1"/>
    </source>
</evidence>
<gene>
    <name evidence="1" type="ORF">F5984_10835</name>
</gene>
<comment type="caution">
    <text evidence="1">The sequence shown here is derived from an EMBL/GenBank/DDBJ whole genome shotgun (WGS) entry which is preliminary data.</text>
</comment>
<sequence>MKDKKATIGLVSAHSTQVQSARELCSELAQQGISAIVKTKGEALPQDDNEHVRQLTGQPGQDLFFNGWKLLF</sequence>